<comment type="caution">
    <text evidence="3">The sequence shown here is derived from an EMBL/GenBank/DDBJ whole genome shotgun (WGS) entry which is preliminary data.</text>
</comment>
<keyword evidence="1" id="KW-0812">Transmembrane</keyword>
<dbReference type="PANTHER" id="PTHR10422:SF18">
    <property type="entry name" value="CYTOCHROME C OXIDASE SUBUNIT 1"/>
    <property type="match status" value="1"/>
</dbReference>
<dbReference type="GO" id="GO:0016020">
    <property type="term" value="C:membrane"/>
    <property type="evidence" value="ECO:0007669"/>
    <property type="project" value="InterPro"/>
</dbReference>
<dbReference type="GO" id="GO:0004129">
    <property type="term" value="F:cytochrome-c oxidase activity"/>
    <property type="evidence" value="ECO:0007669"/>
    <property type="project" value="InterPro"/>
</dbReference>
<evidence type="ECO:0000259" key="2">
    <source>
        <dbReference type="PROSITE" id="PS50855"/>
    </source>
</evidence>
<dbReference type="GO" id="GO:0020037">
    <property type="term" value="F:heme binding"/>
    <property type="evidence" value="ECO:0007669"/>
    <property type="project" value="InterPro"/>
</dbReference>
<reference evidence="3" key="1">
    <citation type="submission" date="2020-05" db="EMBL/GenBank/DDBJ databases">
        <authorList>
            <person name="Rincon C."/>
            <person name="Sanders R I."/>
            <person name="Robbins C."/>
            <person name="Chaturvedi A."/>
        </authorList>
    </citation>
    <scope>NUCLEOTIDE SEQUENCE</scope>
    <source>
        <strain evidence="3">CHB12</strain>
    </source>
</reference>
<dbReference type="OrthoDB" id="2313312at2759"/>
<evidence type="ECO:0000313" key="3">
    <source>
        <dbReference type="EMBL" id="CAB5356143.1"/>
    </source>
</evidence>
<dbReference type="InterPro" id="IPR000883">
    <property type="entry name" value="Cyt_C_Oxase_1"/>
</dbReference>
<dbReference type="Pfam" id="PF00115">
    <property type="entry name" value="COX1"/>
    <property type="match status" value="1"/>
</dbReference>
<keyword evidence="1" id="KW-1133">Transmembrane helix</keyword>
<name>A0A915YZC0_9GLOM</name>
<dbReference type="GO" id="GO:0015990">
    <property type="term" value="P:electron transport coupled proton transport"/>
    <property type="evidence" value="ECO:0007669"/>
    <property type="project" value="TreeGrafter"/>
</dbReference>
<dbReference type="Proteomes" id="UP000684084">
    <property type="component" value="Unassembled WGS sequence"/>
</dbReference>
<evidence type="ECO:0000313" key="4">
    <source>
        <dbReference type="Proteomes" id="UP000684084"/>
    </source>
</evidence>
<dbReference type="VEuPathDB" id="FungiDB:RhiirFUN_016452"/>
<dbReference type="EMBL" id="CAGKOT010000010">
    <property type="protein sequence ID" value="CAB5356143.1"/>
    <property type="molecule type" value="Genomic_DNA"/>
</dbReference>
<gene>
    <name evidence="3" type="ORF">CHRIB12_LOCUS6270</name>
</gene>
<dbReference type="PANTHER" id="PTHR10422">
    <property type="entry name" value="CYTOCHROME C OXIDASE SUBUNIT 1"/>
    <property type="match status" value="1"/>
</dbReference>
<dbReference type="GO" id="GO:0005739">
    <property type="term" value="C:mitochondrion"/>
    <property type="evidence" value="ECO:0007669"/>
    <property type="project" value="GOC"/>
</dbReference>
<sequence>MHDTYVVAHFHKIIGKSYNELLGKIHFWTFFIGVKLTFMPMHSLVLARMPRRISDYPDAFAGWNMVASFGSVISLVSTFPFNSRRFQPTQMTLSSLNNRVDFLAETHGESSSHLDFELSKCTSLSTLAFYDDRIIDVNLRHFLNDQFEQLYFCNFFLLDRFRRYTSQAHLFSGLIAGNFTLYDHPRASLSATMSIDLVDPTVRRSNQGKSTKRPSPNFWKQREILPKRRKEFIARGGGGSRVGEID</sequence>
<accession>A0A915YZC0</accession>
<dbReference type="InterPro" id="IPR023616">
    <property type="entry name" value="Cyt_c_oxase-like_su1_dom"/>
</dbReference>
<keyword evidence="1" id="KW-0472">Membrane</keyword>
<feature type="domain" description="Cytochrome oxidase subunit I profile" evidence="2">
    <location>
        <begin position="10"/>
        <end position="81"/>
    </location>
</feature>
<dbReference type="AlphaFoldDB" id="A0A915YZC0"/>
<evidence type="ECO:0000256" key="1">
    <source>
        <dbReference type="SAM" id="Phobius"/>
    </source>
</evidence>
<feature type="transmembrane region" description="Helical" evidence="1">
    <location>
        <begin position="25"/>
        <end position="47"/>
    </location>
</feature>
<organism evidence="3 4">
    <name type="scientific">Rhizophagus irregularis</name>
    <dbReference type="NCBI Taxonomy" id="588596"/>
    <lineage>
        <taxon>Eukaryota</taxon>
        <taxon>Fungi</taxon>
        <taxon>Fungi incertae sedis</taxon>
        <taxon>Mucoromycota</taxon>
        <taxon>Glomeromycotina</taxon>
        <taxon>Glomeromycetes</taxon>
        <taxon>Glomerales</taxon>
        <taxon>Glomeraceae</taxon>
        <taxon>Rhizophagus</taxon>
    </lineage>
</organism>
<dbReference type="GO" id="GO:0006123">
    <property type="term" value="P:mitochondrial electron transport, cytochrome c to oxygen"/>
    <property type="evidence" value="ECO:0007669"/>
    <property type="project" value="TreeGrafter"/>
</dbReference>
<dbReference type="PROSITE" id="PS50855">
    <property type="entry name" value="COX1"/>
    <property type="match status" value="1"/>
</dbReference>
<feature type="transmembrane region" description="Helical" evidence="1">
    <location>
        <begin position="59"/>
        <end position="81"/>
    </location>
</feature>
<protein>
    <recommendedName>
        <fullName evidence="2">Cytochrome oxidase subunit I profile domain-containing protein</fullName>
    </recommendedName>
</protein>
<proteinExistence type="predicted"/>